<reference evidence="1 2" key="1">
    <citation type="journal article" date="2024" name="Anaerobe">
        <title>The identification of Finegoldia dalianensis sp. nov., isolated from the pus of a patient with skin abscess and genomic analysis of the strains belonging to Finegoldia genus.</title>
        <authorList>
            <person name="Li Y."/>
            <person name="Wang Y."/>
            <person name="Xiao D."/>
            <person name="Wang J."/>
            <person name="Jin D."/>
        </authorList>
    </citation>
    <scope>NUCLEOTIDE SEQUENCE [LARGE SCALE GENOMIC DNA]</scope>
    <source>
        <strain evidence="1 2">LY240594</strain>
    </source>
</reference>
<comment type="caution">
    <text evidence="1">The sequence shown here is derived from an EMBL/GenBank/DDBJ whole genome shotgun (WGS) entry which is preliminary data.</text>
</comment>
<accession>A0ABW9KD11</accession>
<name>A0ABW9KD11_9FIRM</name>
<dbReference type="EMBL" id="JBDLBQ010000004">
    <property type="protein sequence ID" value="MFN2102438.1"/>
    <property type="molecule type" value="Genomic_DNA"/>
</dbReference>
<proteinExistence type="predicted"/>
<protein>
    <submittedName>
        <fullName evidence="1">Uncharacterized protein</fullName>
    </submittedName>
</protein>
<sequence>MRLEFSNFCKPDECATKTGKKKVDGECLLNNLALKQTKNIVNK</sequence>
<organism evidence="1 2">
    <name type="scientific">Finegoldia dalianensis</name>
    <dbReference type="NCBI Taxonomy" id="3145239"/>
    <lineage>
        <taxon>Bacteria</taxon>
        <taxon>Bacillati</taxon>
        <taxon>Bacillota</taxon>
        <taxon>Tissierellia</taxon>
        <taxon>Tissierellales</taxon>
        <taxon>Peptoniphilaceae</taxon>
        <taxon>Finegoldia</taxon>
    </lineage>
</organism>
<dbReference type="Proteomes" id="UP001634413">
    <property type="component" value="Unassembled WGS sequence"/>
</dbReference>
<keyword evidence="2" id="KW-1185">Reference proteome</keyword>
<gene>
    <name evidence="1" type="ORF">ABDJ34_05930</name>
</gene>
<evidence type="ECO:0000313" key="1">
    <source>
        <dbReference type="EMBL" id="MFN2102438.1"/>
    </source>
</evidence>
<evidence type="ECO:0000313" key="2">
    <source>
        <dbReference type="Proteomes" id="UP001634413"/>
    </source>
</evidence>